<proteinExistence type="predicted"/>
<dbReference type="AlphaFoldDB" id="A0A9W6HT75"/>
<evidence type="ECO:0000256" key="1">
    <source>
        <dbReference type="SAM" id="Phobius"/>
    </source>
</evidence>
<comment type="caution">
    <text evidence="2">The sequence shown here is derived from an EMBL/GenBank/DDBJ whole genome shotgun (WGS) entry which is preliminary data.</text>
</comment>
<organism evidence="2 3">
    <name type="scientific">Microbacterium keratanolyticum</name>
    <dbReference type="NCBI Taxonomy" id="67574"/>
    <lineage>
        <taxon>Bacteria</taxon>
        <taxon>Bacillati</taxon>
        <taxon>Actinomycetota</taxon>
        <taxon>Actinomycetes</taxon>
        <taxon>Micrococcales</taxon>
        <taxon>Microbacteriaceae</taxon>
        <taxon>Microbacterium</taxon>
    </lineage>
</organism>
<keyword evidence="1" id="KW-1133">Transmembrane helix</keyword>
<sequence length="54" mass="5873">MTPIAIAVLCGSITLLWGGLIASAVFLARRPEVDIYPFGGYDDGREDELVHHDT</sequence>
<dbReference type="EMBL" id="BSET01000002">
    <property type="protein sequence ID" value="GLK02189.1"/>
    <property type="molecule type" value="Genomic_DNA"/>
</dbReference>
<keyword evidence="1" id="KW-0472">Membrane</keyword>
<protein>
    <submittedName>
        <fullName evidence="2">Uncharacterized protein</fullName>
    </submittedName>
</protein>
<keyword evidence="1" id="KW-0812">Transmembrane</keyword>
<dbReference type="Proteomes" id="UP001142325">
    <property type="component" value="Unassembled WGS sequence"/>
</dbReference>
<keyword evidence="3" id="KW-1185">Reference proteome</keyword>
<evidence type="ECO:0000313" key="2">
    <source>
        <dbReference type="EMBL" id="GLK02189.1"/>
    </source>
</evidence>
<reference evidence="2" key="1">
    <citation type="journal article" date="2014" name="Int. J. Syst. Evol. Microbiol.">
        <title>Complete genome sequence of Corynebacterium casei LMG S-19264T (=DSM 44701T), isolated from a smear-ripened cheese.</title>
        <authorList>
            <consortium name="US DOE Joint Genome Institute (JGI-PGF)"/>
            <person name="Walter F."/>
            <person name="Albersmeier A."/>
            <person name="Kalinowski J."/>
            <person name="Ruckert C."/>
        </authorList>
    </citation>
    <scope>NUCLEOTIDE SEQUENCE</scope>
    <source>
        <strain evidence="2">VKM Ac-1958</strain>
    </source>
</reference>
<reference evidence="2" key="2">
    <citation type="submission" date="2023-01" db="EMBL/GenBank/DDBJ databases">
        <authorList>
            <person name="Sun Q."/>
            <person name="Evtushenko L."/>
        </authorList>
    </citation>
    <scope>NUCLEOTIDE SEQUENCE</scope>
    <source>
        <strain evidence="2">VKM Ac-1958</strain>
    </source>
</reference>
<evidence type="ECO:0000313" key="3">
    <source>
        <dbReference type="Proteomes" id="UP001142325"/>
    </source>
</evidence>
<name>A0A9W6HT75_9MICO</name>
<dbReference type="RefSeq" id="WP_204939758.1">
    <property type="nucleotide sequence ID" value="NZ_BAAAUM010000002.1"/>
</dbReference>
<gene>
    <name evidence="2" type="ORF">GCM10017596_19040</name>
</gene>
<accession>A0A9W6HT75</accession>
<feature type="transmembrane region" description="Helical" evidence="1">
    <location>
        <begin position="6"/>
        <end position="28"/>
    </location>
</feature>